<gene>
    <name evidence="1" type="ORF">MENTE1834_LOCUS18533</name>
</gene>
<accession>A0ACB0YZV3</accession>
<sequence length="63" mass="7133">MAINAINLSNKYPTLPVTGSLADLLVLDMEIIYSFIMLLCAINALLYLFVWIVVRWFHSGSEN</sequence>
<dbReference type="EMBL" id="CAVMJV010000021">
    <property type="protein sequence ID" value="CAK5070081.1"/>
    <property type="molecule type" value="Genomic_DNA"/>
</dbReference>
<reference evidence="1" key="1">
    <citation type="submission" date="2023-11" db="EMBL/GenBank/DDBJ databases">
        <authorList>
            <person name="Poullet M."/>
        </authorList>
    </citation>
    <scope>NUCLEOTIDE SEQUENCE</scope>
    <source>
        <strain evidence="1">E1834</strain>
    </source>
</reference>
<organism evidence="1 2">
    <name type="scientific">Meloidogyne enterolobii</name>
    <name type="common">Root-knot nematode worm</name>
    <name type="synonym">Meloidogyne mayaguensis</name>
    <dbReference type="NCBI Taxonomy" id="390850"/>
    <lineage>
        <taxon>Eukaryota</taxon>
        <taxon>Metazoa</taxon>
        <taxon>Ecdysozoa</taxon>
        <taxon>Nematoda</taxon>
        <taxon>Chromadorea</taxon>
        <taxon>Rhabditida</taxon>
        <taxon>Tylenchina</taxon>
        <taxon>Tylenchomorpha</taxon>
        <taxon>Tylenchoidea</taxon>
        <taxon>Meloidogynidae</taxon>
        <taxon>Meloidogyninae</taxon>
        <taxon>Meloidogyne</taxon>
    </lineage>
</organism>
<keyword evidence="2" id="KW-1185">Reference proteome</keyword>
<evidence type="ECO:0000313" key="1">
    <source>
        <dbReference type="EMBL" id="CAK5070081.1"/>
    </source>
</evidence>
<name>A0ACB0YZV3_MELEN</name>
<protein>
    <submittedName>
        <fullName evidence="1">Uncharacterized protein</fullName>
    </submittedName>
</protein>
<proteinExistence type="predicted"/>
<dbReference type="Proteomes" id="UP001497535">
    <property type="component" value="Unassembled WGS sequence"/>
</dbReference>
<comment type="caution">
    <text evidence="1">The sequence shown here is derived from an EMBL/GenBank/DDBJ whole genome shotgun (WGS) entry which is preliminary data.</text>
</comment>
<evidence type="ECO:0000313" key="2">
    <source>
        <dbReference type="Proteomes" id="UP001497535"/>
    </source>
</evidence>